<sequence>MPETTMNALTTPAAPASIATTSMTIVDHDRASISRDLNAVTKDAARVDLEIDPFLAKDKRGLDEVNLDSRTRNESSIGKDDHDEPFETLPGQVDGGLYAWLSVFVTFATYFSAFGLHYAYGLFQDWYQRYDFPDASPSSLALVGALQPASMFLCGVIVGDLSERVPFRTVVFAGTIVIGIAITLASFATQVWHLCLTQGVLFGVGCSLVYYPVTSLPSQWWVKNRSLATGIGMAGSGAGPLVYSLVISELLPRLGSKVTLRVMGAGTVVILLVATALIRTRFPVRRRSTNNADSSIWTPLRDQRLQLILASRLCISIGYLLPFVFLPSYVVAVVGAPPSFAALLLTLINALSFAGRIITGWLADRAGNVNMYALSILLTGLGTLALWLPAGTTHGMLIAYASVFGLTAGAYIALLPSVLAQLFGAHRLPSMLGSVAVANAVGNLAGPPIAGALVTAGKGAVWSPALEYGGAIVFSGVVMAFGALIMVYLRFAMLDGRVWAKH</sequence>
<evidence type="ECO:0000313" key="6">
    <source>
        <dbReference type="Proteomes" id="UP000054350"/>
    </source>
</evidence>
<feature type="transmembrane region" description="Helical" evidence="3">
    <location>
        <begin position="191"/>
        <end position="213"/>
    </location>
</feature>
<feature type="domain" description="Major facilitator superfamily (MFS) profile" evidence="4">
    <location>
        <begin position="101"/>
        <end position="494"/>
    </location>
</feature>
<dbReference type="InterPro" id="IPR036259">
    <property type="entry name" value="MFS_trans_sf"/>
</dbReference>
<dbReference type="InterPro" id="IPR050327">
    <property type="entry name" value="Proton-linked_MCT"/>
</dbReference>
<feature type="transmembrane region" description="Helical" evidence="3">
    <location>
        <begin position="258"/>
        <end position="278"/>
    </location>
</feature>
<feature type="transmembrane region" description="Helical" evidence="3">
    <location>
        <begin position="340"/>
        <end position="359"/>
    </location>
</feature>
<proteinExistence type="inferred from homology"/>
<dbReference type="eggNOG" id="KOG2504">
    <property type="taxonomic scope" value="Eukaryota"/>
</dbReference>
<reference evidence="5 6" key="1">
    <citation type="submission" date="2009-11" db="EMBL/GenBank/DDBJ databases">
        <title>Annotation of Allomyces macrogynus ATCC 38327.</title>
        <authorList>
            <consortium name="The Broad Institute Genome Sequencing Platform"/>
            <person name="Russ C."/>
            <person name="Cuomo C."/>
            <person name="Burger G."/>
            <person name="Gray M.W."/>
            <person name="Holland P.W.H."/>
            <person name="King N."/>
            <person name="Lang F.B.F."/>
            <person name="Roger A.J."/>
            <person name="Ruiz-Trillo I."/>
            <person name="Young S.K."/>
            <person name="Zeng Q."/>
            <person name="Gargeya S."/>
            <person name="Fitzgerald M."/>
            <person name="Haas B."/>
            <person name="Abouelleil A."/>
            <person name="Alvarado L."/>
            <person name="Arachchi H.M."/>
            <person name="Berlin A."/>
            <person name="Chapman S.B."/>
            <person name="Gearin G."/>
            <person name="Goldberg J."/>
            <person name="Griggs A."/>
            <person name="Gujja S."/>
            <person name="Hansen M."/>
            <person name="Heiman D."/>
            <person name="Howarth C."/>
            <person name="Larimer J."/>
            <person name="Lui A."/>
            <person name="MacDonald P.J.P."/>
            <person name="McCowen C."/>
            <person name="Montmayeur A."/>
            <person name="Murphy C."/>
            <person name="Neiman D."/>
            <person name="Pearson M."/>
            <person name="Priest M."/>
            <person name="Roberts A."/>
            <person name="Saif S."/>
            <person name="Shea T."/>
            <person name="Sisk P."/>
            <person name="Stolte C."/>
            <person name="Sykes S."/>
            <person name="Wortman J."/>
            <person name="Nusbaum C."/>
            <person name="Birren B."/>
        </authorList>
    </citation>
    <scope>NUCLEOTIDE SEQUENCE [LARGE SCALE GENOMIC DNA]</scope>
    <source>
        <strain evidence="5 6">ATCC 38327</strain>
    </source>
</reference>
<dbReference type="GO" id="GO:0016020">
    <property type="term" value="C:membrane"/>
    <property type="evidence" value="ECO:0007669"/>
    <property type="project" value="UniProtKB-SubCell"/>
</dbReference>
<evidence type="ECO:0000259" key="4">
    <source>
        <dbReference type="PROSITE" id="PS50850"/>
    </source>
</evidence>
<feature type="transmembrane region" description="Helical" evidence="3">
    <location>
        <begin position="313"/>
        <end position="334"/>
    </location>
</feature>
<evidence type="ECO:0000256" key="3">
    <source>
        <dbReference type="SAM" id="Phobius"/>
    </source>
</evidence>
<dbReference type="PROSITE" id="PS50850">
    <property type="entry name" value="MFS"/>
    <property type="match status" value="1"/>
</dbReference>
<feature type="transmembrane region" description="Helical" evidence="3">
    <location>
        <begin position="468"/>
        <end position="489"/>
    </location>
</feature>
<reference evidence="6" key="2">
    <citation type="submission" date="2009-11" db="EMBL/GenBank/DDBJ databases">
        <title>The Genome Sequence of Allomyces macrogynus strain ATCC 38327.</title>
        <authorList>
            <consortium name="The Broad Institute Genome Sequencing Platform"/>
            <person name="Russ C."/>
            <person name="Cuomo C."/>
            <person name="Shea T."/>
            <person name="Young S.K."/>
            <person name="Zeng Q."/>
            <person name="Koehrsen M."/>
            <person name="Haas B."/>
            <person name="Borodovsky M."/>
            <person name="Guigo R."/>
            <person name="Alvarado L."/>
            <person name="Berlin A."/>
            <person name="Borenstein D."/>
            <person name="Chen Z."/>
            <person name="Engels R."/>
            <person name="Freedman E."/>
            <person name="Gellesch M."/>
            <person name="Goldberg J."/>
            <person name="Griggs A."/>
            <person name="Gujja S."/>
            <person name="Heiman D."/>
            <person name="Hepburn T."/>
            <person name="Howarth C."/>
            <person name="Jen D."/>
            <person name="Larson L."/>
            <person name="Lewis B."/>
            <person name="Mehta T."/>
            <person name="Park D."/>
            <person name="Pearson M."/>
            <person name="Roberts A."/>
            <person name="Saif S."/>
            <person name="Shenoy N."/>
            <person name="Sisk P."/>
            <person name="Stolte C."/>
            <person name="Sykes S."/>
            <person name="Walk T."/>
            <person name="White J."/>
            <person name="Yandava C."/>
            <person name="Burger G."/>
            <person name="Gray M.W."/>
            <person name="Holland P.W.H."/>
            <person name="King N."/>
            <person name="Lang F.B.F."/>
            <person name="Roger A.J."/>
            <person name="Ruiz-Trillo I."/>
            <person name="Lander E."/>
            <person name="Nusbaum C."/>
        </authorList>
    </citation>
    <scope>NUCLEOTIDE SEQUENCE [LARGE SCALE GENOMIC DNA]</scope>
    <source>
        <strain evidence="6">ATCC 38327</strain>
    </source>
</reference>
<dbReference type="Pfam" id="PF07690">
    <property type="entry name" value="MFS_1"/>
    <property type="match status" value="1"/>
</dbReference>
<dbReference type="SUPFAM" id="SSF103473">
    <property type="entry name" value="MFS general substrate transporter"/>
    <property type="match status" value="1"/>
</dbReference>
<dbReference type="CDD" id="cd17352">
    <property type="entry name" value="MFS_MCT_SLC16"/>
    <property type="match status" value="1"/>
</dbReference>
<feature type="transmembrane region" description="Helical" evidence="3">
    <location>
        <begin position="371"/>
        <end position="390"/>
    </location>
</feature>
<feature type="transmembrane region" description="Helical" evidence="3">
    <location>
        <begin position="97"/>
        <end position="120"/>
    </location>
</feature>
<organism evidence="5 6">
    <name type="scientific">Allomyces macrogynus (strain ATCC 38327)</name>
    <name type="common">Allomyces javanicus var. macrogynus</name>
    <dbReference type="NCBI Taxonomy" id="578462"/>
    <lineage>
        <taxon>Eukaryota</taxon>
        <taxon>Fungi</taxon>
        <taxon>Fungi incertae sedis</taxon>
        <taxon>Blastocladiomycota</taxon>
        <taxon>Blastocladiomycetes</taxon>
        <taxon>Blastocladiales</taxon>
        <taxon>Blastocladiaceae</taxon>
        <taxon>Allomyces</taxon>
    </lineage>
</organism>
<gene>
    <name evidence="5" type="ORF">AMAG_12314</name>
</gene>
<dbReference type="Gene3D" id="1.20.1250.20">
    <property type="entry name" value="MFS general substrate transporter like domains"/>
    <property type="match status" value="1"/>
</dbReference>
<feature type="transmembrane region" description="Helical" evidence="3">
    <location>
        <begin position="165"/>
        <end position="185"/>
    </location>
</feature>
<dbReference type="EMBL" id="GG745352">
    <property type="protein sequence ID" value="KNE67244.1"/>
    <property type="molecule type" value="Genomic_DNA"/>
</dbReference>
<dbReference type="GO" id="GO:0022857">
    <property type="term" value="F:transmembrane transporter activity"/>
    <property type="evidence" value="ECO:0007669"/>
    <property type="project" value="InterPro"/>
</dbReference>
<evidence type="ECO:0000313" key="5">
    <source>
        <dbReference type="EMBL" id="KNE67244.1"/>
    </source>
</evidence>
<feature type="transmembrane region" description="Helical" evidence="3">
    <location>
        <begin position="396"/>
        <end position="419"/>
    </location>
</feature>
<dbReference type="InterPro" id="IPR020846">
    <property type="entry name" value="MFS_dom"/>
</dbReference>
<accession>A0A0L0SY33</accession>
<name>A0A0L0SY33_ALLM3</name>
<keyword evidence="6" id="KW-1185">Reference proteome</keyword>
<evidence type="ECO:0000256" key="1">
    <source>
        <dbReference type="ARBA" id="ARBA00004141"/>
    </source>
</evidence>
<dbReference type="InterPro" id="IPR011701">
    <property type="entry name" value="MFS"/>
</dbReference>
<dbReference type="AlphaFoldDB" id="A0A0L0SY33"/>
<dbReference type="VEuPathDB" id="FungiDB:AMAG_12314"/>
<dbReference type="Proteomes" id="UP000054350">
    <property type="component" value="Unassembled WGS sequence"/>
</dbReference>
<dbReference type="PANTHER" id="PTHR11360">
    <property type="entry name" value="MONOCARBOXYLATE TRANSPORTER"/>
    <property type="match status" value="1"/>
</dbReference>
<feature type="transmembrane region" description="Helical" evidence="3">
    <location>
        <begin position="140"/>
        <end position="158"/>
    </location>
</feature>
<feature type="transmembrane region" description="Helical" evidence="3">
    <location>
        <begin position="431"/>
        <end position="456"/>
    </location>
</feature>
<feature type="transmembrane region" description="Helical" evidence="3">
    <location>
        <begin position="225"/>
        <end position="246"/>
    </location>
</feature>
<keyword evidence="3" id="KW-0812">Transmembrane</keyword>
<comment type="subcellular location">
    <subcellularLocation>
        <location evidence="1">Membrane</location>
        <topology evidence="1">Multi-pass membrane protein</topology>
    </subcellularLocation>
</comment>
<evidence type="ECO:0000256" key="2">
    <source>
        <dbReference type="ARBA" id="ARBA00006727"/>
    </source>
</evidence>
<protein>
    <recommendedName>
        <fullName evidence="4">Major facilitator superfamily (MFS) profile domain-containing protein</fullName>
    </recommendedName>
</protein>
<dbReference type="OrthoDB" id="2213137at2759"/>
<keyword evidence="3" id="KW-0472">Membrane</keyword>
<dbReference type="PANTHER" id="PTHR11360:SF284">
    <property type="entry name" value="EG:103B4.3 PROTEIN-RELATED"/>
    <property type="match status" value="1"/>
</dbReference>
<comment type="similarity">
    <text evidence="2">Belongs to the major facilitator superfamily. Monocarboxylate porter (TC 2.A.1.13) family.</text>
</comment>
<keyword evidence="3" id="KW-1133">Transmembrane helix</keyword>